<name>A0A7J7MXI9_9MAGN</name>
<dbReference type="InterPro" id="IPR053151">
    <property type="entry name" value="RNase_H-like"/>
</dbReference>
<dbReference type="InterPro" id="IPR044730">
    <property type="entry name" value="RNase_H-like_dom_plant"/>
</dbReference>
<keyword evidence="3" id="KW-1185">Reference proteome</keyword>
<dbReference type="AlphaFoldDB" id="A0A7J7MXI9"/>
<comment type="caution">
    <text evidence="2">The sequence shown here is derived from an EMBL/GenBank/DDBJ whole genome shotgun (WGS) entry which is preliminary data.</text>
</comment>
<organism evidence="2 3">
    <name type="scientific">Kingdonia uniflora</name>
    <dbReference type="NCBI Taxonomy" id="39325"/>
    <lineage>
        <taxon>Eukaryota</taxon>
        <taxon>Viridiplantae</taxon>
        <taxon>Streptophyta</taxon>
        <taxon>Embryophyta</taxon>
        <taxon>Tracheophyta</taxon>
        <taxon>Spermatophyta</taxon>
        <taxon>Magnoliopsida</taxon>
        <taxon>Ranunculales</taxon>
        <taxon>Circaeasteraceae</taxon>
        <taxon>Kingdonia</taxon>
    </lineage>
</organism>
<reference evidence="2 3" key="1">
    <citation type="journal article" date="2020" name="IScience">
        <title>Genome Sequencing of the Endangered Kingdonia uniflora (Circaeasteraceae, Ranunculales) Reveals Potential Mechanisms of Evolutionary Specialization.</title>
        <authorList>
            <person name="Sun Y."/>
            <person name="Deng T."/>
            <person name="Zhang A."/>
            <person name="Moore M.J."/>
            <person name="Landis J.B."/>
            <person name="Lin N."/>
            <person name="Zhang H."/>
            <person name="Zhang X."/>
            <person name="Huang J."/>
            <person name="Zhang X."/>
            <person name="Sun H."/>
            <person name="Wang H."/>
        </authorList>
    </citation>
    <scope>NUCLEOTIDE SEQUENCE [LARGE SCALE GENOMIC DNA]</scope>
    <source>
        <strain evidence="2">TB1705</strain>
        <tissue evidence="2">Leaf</tissue>
    </source>
</reference>
<dbReference type="InterPro" id="IPR002156">
    <property type="entry name" value="RNaseH_domain"/>
</dbReference>
<dbReference type="CDD" id="cd06222">
    <property type="entry name" value="RNase_H_like"/>
    <property type="match status" value="1"/>
</dbReference>
<proteinExistence type="predicted"/>
<dbReference type="EMBL" id="JACGCM010001188">
    <property type="protein sequence ID" value="KAF6159661.1"/>
    <property type="molecule type" value="Genomic_DNA"/>
</dbReference>
<protein>
    <recommendedName>
        <fullName evidence="1">RNase H type-1 domain-containing protein</fullName>
    </recommendedName>
</protein>
<evidence type="ECO:0000313" key="3">
    <source>
        <dbReference type="Proteomes" id="UP000541444"/>
    </source>
</evidence>
<accession>A0A7J7MXI9</accession>
<sequence length="219" mass="25167">MIKYYKSSSIWSGVKETLEIVKENSVWVIGDGTKVDIWRDVWLGNFSFQDLMHVDNFVWRHCMGKVHNIYNNGSCFIPENMQKPDNNGLFSVRSVFNMIRDHKPLPWWYKYVCNHALHPKGSLILWRMACGILPTDDVVSKKGMDGAGVVFRNHEGEVIGVLVHNLGIVTSFFAECFAIIDGLSKTKEKRWNRVWVVSDSNAAILAIQSNKIPWRLQPK</sequence>
<dbReference type="InterPro" id="IPR036397">
    <property type="entry name" value="RNaseH_sf"/>
</dbReference>
<dbReference type="InterPro" id="IPR012337">
    <property type="entry name" value="RNaseH-like_sf"/>
</dbReference>
<dbReference type="GO" id="GO:0004523">
    <property type="term" value="F:RNA-DNA hybrid ribonuclease activity"/>
    <property type="evidence" value="ECO:0007669"/>
    <property type="project" value="InterPro"/>
</dbReference>
<dbReference type="Proteomes" id="UP000541444">
    <property type="component" value="Unassembled WGS sequence"/>
</dbReference>
<dbReference type="Pfam" id="PF13456">
    <property type="entry name" value="RVT_3"/>
    <property type="match status" value="1"/>
</dbReference>
<dbReference type="SUPFAM" id="SSF53098">
    <property type="entry name" value="Ribonuclease H-like"/>
    <property type="match status" value="1"/>
</dbReference>
<dbReference type="PANTHER" id="PTHR47723:SF19">
    <property type="entry name" value="POLYNUCLEOTIDYL TRANSFERASE, RIBONUCLEASE H-LIKE SUPERFAMILY PROTEIN"/>
    <property type="match status" value="1"/>
</dbReference>
<dbReference type="GO" id="GO:0003676">
    <property type="term" value="F:nucleic acid binding"/>
    <property type="evidence" value="ECO:0007669"/>
    <property type="project" value="InterPro"/>
</dbReference>
<feature type="domain" description="RNase H type-1" evidence="1">
    <location>
        <begin position="140"/>
        <end position="209"/>
    </location>
</feature>
<gene>
    <name evidence="2" type="ORF">GIB67_029919</name>
</gene>
<dbReference type="PANTHER" id="PTHR47723">
    <property type="entry name" value="OS05G0353850 PROTEIN"/>
    <property type="match status" value="1"/>
</dbReference>
<dbReference type="Gene3D" id="3.30.420.10">
    <property type="entry name" value="Ribonuclease H-like superfamily/Ribonuclease H"/>
    <property type="match status" value="1"/>
</dbReference>
<evidence type="ECO:0000259" key="1">
    <source>
        <dbReference type="Pfam" id="PF13456"/>
    </source>
</evidence>
<evidence type="ECO:0000313" key="2">
    <source>
        <dbReference type="EMBL" id="KAF6159661.1"/>
    </source>
</evidence>